<dbReference type="InterPro" id="IPR036388">
    <property type="entry name" value="WH-like_DNA-bd_sf"/>
</dbReference>
<sequence length="225" mass="23654">MNVVPCRALAAARTPDLEAADAAAFADTLDGLDAGLYLVDADGRLMHANAAGRAVLDTCNVLLEIRGLLMACDPMITHRLRQAFAASGRGDPAPGPRGNAIPMVGLDGQRHVAHVLPLTSGPRRRAGAGYRAVAALFIRKVALTIPPRSDALRDAFKLTPTELRVLLAIVELGGIPEVAAALGVAATTVRTHVRRLFEKTGTARQADFVKLVAGYATPLRDIGES</sequence>
<dbReference type="Proteomes" id="UP000325641">
    <property type="component" value="Chromosome"/>
</dbReference>
<protein>
    <submittedName>
        <fullName evidence="2">LuxR family transcriptional regulator</fullName>
    </submittedName>
</protein>
<accession>A0A5P6PC26</accession>
<proteinExistence type="predicted"/>
<dbReference type="OrthoDB" id="5497412at2"/>
<dbReference type="InterPro" id="IPR016032">
    <property type="entry name" value="Sig_transdc_resp-reg_C-effctor"/>
</dbReference>
<dbReference type="KEGG" id="bbet:F8237_27595"/>
<dbReference type="RefSeq" id="WP_151649366.1">
    <property type="nucleotide sequence ID" value="NZ_CP044543.1"/>
</dbReference>
<dbReference type="GO" id="GO:0006355">
    <property type="term" value="P:regulation of DNA-templated transcription"/>
    <property type="evidence" value="ECO:0007669"/>
    <property type="project" value="InterPro"/>
</dbReference>
<name>A0A5P6PC26_9BRAD</name>
<dbReference type="AlphaFoldDB" id="A0A5P6PC26"/>
<dbReference type="Pfam" id="PF00196">
    <property type="entry name" value="GerE"/>
    <property type="match status" value="1"/>
</dbReference>
<organism evidence="2 3">
    <name type="scientific">Bradyrhizobium betae</name>
    <dbReference type="NCBI Taxonomy" id="244734"/>
    <lineage>
        <taxon>Bacteria</taxon>
        <taxon>Pseudomonadati</taxon>
        <taxon>Pseudomonadota</taxon>
        <taxon>Alphaproteobacteria</taxon>
        <taxon>Hyphomicrobiales</taxon>
        <taxon>Nitrobacteraceae</taxon>
        <taxon>Bradyrhizobium</taxon>
    </lineage>
</organism>
<dbReference type="SMART" id="SM00421">
    <property type="entry name" value="HTH_LUXR"/>
    <property type="match status" value="1"/>
</dbReference>
<evidence type="ECO:0000313" key="3">
    <source>
        <dbReference type="Proteomes" id="UP000325641"/>
    </source>
</evidence>
<evidence type="ECO:0000259" key="1">
    <source>
        <dbReference type="SMART" id="SM00421"/>
    </source>
</evidence>
<dbReference type="GO" id="GO:0003677">
    <property type="term" value="F:DNA binding"/>
    <property type="evidence" value="ECO:0007669"/>
    <property type="project" value="InterPro"/>
</dbReference>
<evidence type="ECO:0000313" key="2">
    <source>
        <dbReference type="EMBL" id="QFI75830.1"/>
    </source>
</evidence>
<dbReference type="SUPFAM" id="SSF46894">
    <property type="entry name" value="C-terminal effector domain of the bipartite response regulators"/>
    <property type="match status" value="1"/>
</dbReference>
<reference evidence="3" key="1">
    <citation type="submission" date="2019-10" db="EMBL/GenBank/DDBJ databases">
        <title>Complete Genome Sequence of Bradyrhizobium betae type strain PL7HG1T.</title>
        <authorList>
            <person name="Bromfield E.S.P."/>
            <person name="Cloutier S."/>
        </authorList>
    </citation>
    <scope>NUCLEOTIDE SEQUENCE [LARGE SCALE GENOMIC DNA]</scope>
    <source>
        <strain evidence="3">PL7HG1</strain>
    </source>
</reference>
<dbReference type="InterPro" id="IPR000792">
    <property type="entry name" value="Tscrpt_reg_LuxR_C"/>
</dbReference>
<dbReference type="Gene3D" id="1.10.10.10">
    <property type="entry name" value="Winged helix-like DNA-binding domain superfamily/Winged helix DNA-binding domain"/>
    <property type="match status" value="1"/>
</dbReference>
<gene>
    <name evidence="2" type="ORF">F8237_27595</name>
</gene>
<dbReference type="EMBL" id="CP044543">
    <property type="protein sequence ID" value="QFI75830.1"/>
    <property type="molecule type" value="Genomic_DNA"/>
</dbReference>
<feature type="domain" description="HTH luxR-type" evidence="1">
    <location>
        <begin position="155"/>
        <end position="212"/>
    </location>
</feature>